<evidence type="ECO:0000313" key="3">
    <source>
        <dbReference type="Proteomes" id="UP001255185"/>
    </source>
</evidence>
<dbReference type="RefSeq" id="WP_310024910.1">
    <property type="nucleotide sequence ID" value="NZ_JAVDVI010000003.1"/>
</dbReference>
<proteinExistence type="inferred from homology"/>
<dbReference type="EMBL" id="JAVDVI010000003">
    <property type="protein sequence ID" value="MDR6966990.1"/>
    <property type="molecule type" value="Genomic_DNA"/>
</dbReference>
<gene>
    <name evidence="2" type="ORF">J2X31_000990</name>
</gene>
<dbReference type="Pfam" id="PF00132">
    <property type="entry name" value="Hexapep"/>
    <property type="match status" value="1"/>
</dbReference>
<dbReference type="Gene3D" id="2.160.10.10">
    <property type="entry name" value="Hexapeptide repeat proteins"/>
    <property type="match status" value="1"/>
</dbReference>
<organism evidence="2 3">
    <name type="scientific">Flavobacterium arsenatis</name>
    <dbReference type="NCBI Taxonomy" id="1484332"/>
    <lineage>
        <taxon>Bacteria</taxon>
        <taxon>Pseudomonadati</taxon>
        <taxon>Bacteroidota</taxon>
        <taxon>Flavobacteriia</taxon>
        <taxon>Flavobacteriales</taxon>
        <taxon>Flavobacteriaceae</taxon>
        <taxon>Flavobacterium</taxon>
    </lineage>
</organism>
<keyword evidence="3" id="KW-1185">Reference proteome</keyword>
<evidence type="ECO:0000256" key="1">
    <source>
        <dbReference type="ARBA" id="ARBA00007274"/>
    </source>
</evidence>
<dbReference type="SUPFAM" id="SSF51161">
    <property type="entry name" value="Trimeric LpxA-like enzymes"/>
    <property type="match status" value="1"/>
</dbReference>
<dbReference type="InterPro" id="IPR050179">
    <property type="entry name" value="Trans_hexapeptide_repeat"/>
</dbReference>
<sequence length="232" mass="26309">MSQKNLYIFGLSTTAKSIFTFVVKYNLFNVKGFIVDKAYKENDDFCGLPIIGFSESENLESFNSSTDLIFIAIQWNKVNQDRKDVYSKFKRLGYRFANIVSPTAIIHGEINGDNCWISDYAVIDTNTIIGSNVFIKTKAFIGNDSIIEDHCFIGANSFIAGDCFVQEQTFIGICVTIFDRVKIGKKCIIGATTVINRNIPDYTLVKSTINQTLKEYDEELIEQKLTYTKNIR</sequence>
<dbReference type="Proteomes" id="UP001255185">
    <property type="component" value="Unassembled WGS sequence"/>
</dbReference>
<comment type="similarity">
    <text evidence="1">Belongs to the transferase hexapeptide repeat family.</text>
</comment>
<dbReference type="PANTHER" id="PTHR43300">
    <property type="entry name" value="ACETYLTRANSFERASE"/>
    <property type="match status" value="1"/>
</dbReference>
<accession>A0ABU1TLZ8</accession>
<evidence type="ECO:0000313" key="2">
    <source>
        <dbReference type="EMBL" id="MDR6966990.1"/>
    </source>
</evidence>
<dbReference type="InterPro" id="IPR001451">
    <property type="entry name" value="Hexapep"/>
</dbReference>
<comment type="caution">
    <text evidence="2">The sequence shown here is derived from an EMBL/GenBank/DDBJ whole genome shotgun (WGS) entry which is preliminary data.</text>
</comment>
<reference evidence="2 3" key="1">
    <citation type="submission" date="2023-07" db="EMBL/GenBank/DDBJ databases">
        <title>Sorghum-associated microbial communities from plants grown in Nebraska, USA.</title>
        <authorList>
            <person name="Schachtman D."/>
        </authorList>
    </citation>
    <scope>NUCLEOTIDE SEQUENCE [LARGE SCALE GENOMIC DNA]</scope>
    <source>
        <strain evidence="2 3">3773</strain>
    </source>
</reference>
<dbReference type="CDD" id="cd03360">
    <property type="entry name" value="LbH_AT_putative"/>
    <property type="match status" value="1"/>
</dbReference>
<dbReference type="InterPro" id="IPR020019">
    <property type="entry name" value="AcTrfase_PglD-like"/>
</dbReference>
<protein>
    <submittedName>
        <fullName evidence="2">Sugar O-acyltransferase (Sialic acid O-acetyltransferase NeuD family)</fullName>
    </submittedName>
</protein>
<name>A0ABU1TLZ8_9FLAO</name>
<dbReference type="InterPro" id="IPR011004">
    <property type="entry name" value="Trimer_LpxA-like_sf"/>
</dbReference>